<comment type="caution">
    <text evidence="1">The sequence shown here is derived from an EMBL/GenBank/DDBJ whole genome shotgun (WGS) entry which is preliminary data.</text>
</comment>
<organism evidence="1 2">
    <name type="scientific">Paraburkholderia rhynchosiae</name>
    <dbReference type="NCBI Taxonomy" id="487049"/>
    <lineage>
        <taxon>Bacteria</taxon>
        <taxon>Pseudomonadati</taxon>
        <taxon>Pseudomonadota</taxon>
        <taxon>Betaproteobacteria</taxon>
        <taxon>Burkholderiales</taxon>
        <taxon>Burkholderiaceae</taxon>
        <taxon>Paraburkholderia</taxon>
    </lineage>
</organism>
<gene>
    <name evidence="1" type="ORF">PQR01_31600</name>
</gene>
<dbReference type="Proteomes" id="UP001629235">
    <property type="component" value="Unassembled WGS sequence"/>
</dbReference>
<protein>
    <submittedName>
        <fullName evidence="1">Uncharacterized protein</fullName>
    </submittedName>
</protein>
<reference evidence="1 2" key="1">
    <citation type="journal article" date="2024" name="Chem. Sci.">
        <title>Discovery of megapolipeptins by genome mining of a Burkholderiales bacteria collection.</title>
        <authorList>
            <person name="Paulo B.S."/>
            <person name="Recchia M.J.J."/>
            <person name="Lee S."/>
            <person name="Fergusson C.H."/>
            <person name="Romanowski S.B."/>
            <person name="Hernandez A."/>
            <person name="Krull N."/>
            <person name="Liu D.Y."/>
            <person name="Cavanagh H."/>
            <person name="Bos A."/>
            <person name="Gray C.A."/>
            <person name="Murphy B.T."/>
            <person name="Linington R.G."/>
            <person name="Eustaquio A.S."/>
        </authorList>
    </citation>
    <scope>NUCLEOTIDE SEQUENCE [LARGE SCALE GENOMIC DNA]</scope>
    <source>
        <strain evidence="1 2">RL18-126-BIB-B</strain>
    </source>
</reference>
<evidence type="ECO:0000313" key="1">
    <source>
        <dbReference type="EMBL" id="MFM0107875.1"/>
    </source>
</evidence>
<dbReference type="EMBL" id="JAQQDW010000094">
    <property type="protein sequence ID" value="MFM0107875.1"/>
    <property type="molecule type" value="Genomic_DNA"/>
</dbReference>
<name>A0ACC7NLH4_9BURK</name>
<keyword evidence="2" id="KW-1185">Reference proteome</keyword>
<evidence type="ECO:0000313" key="2">
    <source>
        <dbReference type="Proteomes" id="UP001629235"/>
    </source>
</evidence>
<feature type="non-terminal residue" evidence="1">
    <location>
        <position position="1"/>
    </location>
</feature>
<proteinExistence type="predicted"/>
<accession>A0ACC7NLH4</accession>
<sequence>LMIDLDRGSASEIHGDDDFARWAKNNRGNLLQSFNDRDRQGGLDAHWPKAGEALDNLIGGERVNYRGYNSPVSDMSIPVRETFNYTRSWGSDYQLKYGNLTAGTDAKEGAGIASRYQAVNAKNAAWADRTEVFGSAQQNWKSAKESWGKTFGYIPVVGNAGNVVFGIHDSRHGMTAKHRIGGNVAAAISGLQLVHDVVPGAAELTLGKSPSVLRFSKSYDSGWKYDPKTSEFAFTQPERVKPQSPRLQGTGMSSSPSGTSQSGSAHLNQGIAAGGTELKPEEALLRQQELQQLVKEKYSPPYPAMPAVRTQEQSVELRTRIENGSGLKGGGNRTSHNNGSSDTASFKSLQDLLDKTAKIQKIKPFSVDYMLKHDDPIPPKVYRGHRDPASSPELVEQHGLQTARGGPDDYLAAIVQHTSRSSGSAGQVLSLSANKSVALRFANEKYPVYEIDTTQSPSAFRTVTDILVNDGMRLVEEGKITQATLANAIQVSQGTTEREIFYVPGDIPPTLVTAVSARGSGYAARPLKRSS</sequence>